<protein>
    <submittedName>
        <fullName evidence="1">Uncharacterized protein</fullName>
    </submittedName>
</protein>
<organism evidence="1 2">
    <name type="scientific">Tectimicrobiota bacterium</name>
    <dbReference type="NCBI Taxonomy" id="2528274"/>
    <lineage>
        <taxon>Bacteria</taxon>
        <taxon>Pseudomonadati</taxon>
        <taxon>Nitrospinota/Tectimicrobiota group</taxon>
        <taxon>Candidatus Tectimicrobiota</taxon>
    </lineage>
</organism>
<dbReference type="EMBL" id="JACQRX010000377">
    <property type="protein sequence ID" value="MBI4252512.1"/>
    <property type="molecule type" value="Genomic_DNA"/>
</dbReference>
<dbReference type="AlphaFoldDB" id="A0A932ZYH9"/>
<accession>A0A932ZYH9</accession>
<sequence>MNGPSPRAALAAWWDRRCEAYLRESAGPAGAEVRGQLSRLLFPPAAEPTLPEESLPLAFAHLRLLAGEELGVVLRRLEGLARLYGASGARLPIGTLYLLLTALTSSPGRLSSLARAQTAFFSLLLRRLAGLLDGGAGEEAIRAELNGAWGIQAEEAVRLSLGGARALWRRLRDPQLGLRPPPFALDEWLAANGLSEAAASARRLFAAAGEHPHLAPLVERLAAAEAVRGAVDRGGEPARLAALAQAHAALLDSLRSAAGSLIPWEAEGLRPAVPLLSALRAWSRRLGLLAGGETPTAQPGRERLPDWLRGFLTSASSAGPGAGGPPPGEPGSGVLAAGRFTVGGGAYLVAGVDARAPAGAASVTLSLVPGAGGGGEGEDPALRLVFGSGEERRFPFRLAEGRELLAALHLAEQPDVRLDFIVRGEDGPWRFGASRYLVPEASEREAWARALLLHLHARFGGEEDRIKIEILRGVKEGEGDPPSAGGGGEG</sequence>
<proteinExistence type="predicted"/>
<reference evidence="1" key="1">
    <citation type="submission" date="2020-07" db="EMBL/GenBank/DDBJ databases">
        <title>Huge and variable diversity of episymbiotic CPR bacteria and DPANN archaea in groundwater ecosystems.</title>
        <authorList>
            <person name="He C.Y."/>
            <person name="Keren R."/>
            <person name="Whittaker M."/>
            <person name="Farag I.F."/>
            <person name="Doudna J."/>
            <person name="Cate J.H.D."/>
            <person name="Banfield J.F."/>
        </authorList>
    </citation>
    <scope>NUCLEOTIDE SEQUENCE</scope>
    <source>
        <strain evidence="1">NC_groundwater_1370_Ag_S-0.2um_69_93</strain>
    </source>
</reference>
<gene>
    <name evidence="1" type="ORF">HY618_08640</name>
</gene>
<dbReference type="Proteomes" id="UP000752292">
    <property type="component" value="Unassembled WGS sequence"/>
</dbReference>
<evidence type="ECO:0000313" key="2">
    <source>
        <dbReference type="Proteomes" id="UP000752292"/>
    </source>
</evidence>
<name>A0A932ZYH9_UNCTE</name>
<evidence type="ECO:0000313" key="1">
    <source>
        <dbReference type="EMBL" id="MBI4252512.1"/>
    </source>
</evidence>
<comment type="caution">
    <text evidence="1">The sequence shown here is derived from an EMBL/GenBank/DDBJ whole genome shotgun (WGS) entry which is preliminary data.</text>
</comment>